<evidence type="ECO:0000313" key="3">
    <source>
        <dbReference type="Proteomes" id="UP000182658"/>
    </source>
</evidence>
<reference evidence="2 3" key="1">
    <citation type="submission" date="2016-10" db="EMBL/GenBank/DDBJ databases">
        <title>Draft genome sequence of Coniochaeta ligniaria NRRL30616, a lignocellulolytic fungus for bioabatement of inhibitors in plant biomass hydrolysates.</title>
        <authorList>
            <consortium name="DOE Joint Genome Institute"/>
            <person name="Jimenez D.J."/>
            <person name="Hector R.E."/>
            <person name="Riley R."/>
            <person name="Sun H."/>
            <person name="Grigoriev I.V."/>
            <person name="Van Elsas J.D."/>
            <person name="Nichols N.N."/>
        </authorList>
    </citation>
    <scope>NUCLEOTIDE SEQUENCE [LARGE SCALE GENOMIC DNA]</scope>
    <source>
        <strain evidence="2 3">NRRL 30616</strain>
    </source>
</reference>
<dbReference type="Proteomes" id="UP000182658">
    <property type="component" value="Unassembled WGS sequence"/>
</dbReference>
<keyword evidence="1" id="KW-1133">Transmembrane helix</keyword>
<dbReference type="AlphaFoldDB" id="A0A1J7I3Q2"/>
<gene>
    <name evidence="2" type="ORF">CONLIGDRAFT_638550</name>
</gene>
<sequence>MLGLASGAKKYPRSKQTFFRPDVGAHCPRDRFLDVQIPFVCGVIGRSLFYCVLGLFLCHHGFFRCGLRPLPAVSSVISVALDFSYMNMDSSVVV</sequence>
<dbReference type="EMBL" id="KV875147">
    <property type="protein sequence ID" value="OIW22158.1"/>
    <property type="molecule type" value="Genomic_DNA"/>
</dbReference>
<keyword evidence="1" id="KW-0812">Transmembrane</keyword>
<feature type="transmembrane region" description="Helical" evidence="1">
    <location>
        <begin position="37"/>
        <end position="58"/>
    </location>
</feature>
<evidence type="ECO:0000313" key="2">
    <source>
        <dbReference type="EMBL" id="OIW22158.1"/>
    </source>
</evidence>
<dbReference type="InParanoid" id="A0A1J7I3Q2"/>
<keyword evidence="1" id="KW-0472">Membrane</keyword>
<accession>A0A1J7I3Q2</accession>
<evidence type="ECO:0000256" key="1">
    <source>
        <dbReference type="SAM" id="Phobius"/>
    </source>
</evidence>
<proteinExistence type="predicted"/>
<organism evidence="2 3">
    <name type="scientific">Coniochaeta ligniaria NRRL 30616</name>
    <dbReference type="NCBI Taxonomy" id="1408157"/>
    <lineage>
        <taxon>Eukaryota</taxon>
        <taxon>Fungi</taxon>
        <taxon>Dikarya</taxon>
        <taxon>Ascomycota</taxon>
        <taxon>Pezizomycotina</taxon>
        <taxon>Sordariomycetes</taxon>
        <taxon>Sordariomycetidae</taxon>
        <taxon>Coniochaetales</taxon>
        <taxon>Coniochaetaceae</taxon>
        <taxon>Coniochaeta</taxon>
    </lineage>
</organism>
<name>A0A1J7I3Q2_9PEZI</name>
<protein>
    <submittedName>
        <fullName evidence="2">Uncharacterized protein</fullName>
    </submittedName>
</protein>
<keyword evidence="3" id="KW-1185">Reference proteome</keyword>